<dbReference type="SUPFAM" id="SSF53335">
    <property type="entry name" value="S-adenosyl-L-methionine-dependent methyltransferases"/>
    <property type="match status" value="1"/>
</dbReference>
<dbReference type="EC" id="2.1.1.-" evidence="5"/>
<reference evidence="5 6" key="1">
    <citation type="submission" date="2023-07" db="EMBL/GenBank/DDBJ databases">
        <title>Sorghum-associated microbial communities from plants grown in Nebraska, USA.</title>
        <authorList>
            <person name="Schachtman D."/>
        </authorList>
    </citation>
    <scope>NUCLEOTIDE SEQUENCE [LARGE SCALE GENOMIC DNA]</scope>
    <source>
        <strain evidence="5 6">CC258</strain>
    </source>
</reference>
<dbReference type="RefSeq" id="WP_310500164.1">
    <property type="nucleotide sequence ID" value="NZ_JAVDSB010000007.1"/>
</dbReference>
<dbReference type="SMART" id="SM00422">
    <property type="entry name" value="HTH_MERR"/>
    <property type="match status" value="1"/>
</dbReference>
<feature type="domain" description="HTH merR-type" evidence="4">
    <location>
        <begin position="1"/>
        <end position="69"/>
    </location>
</feature>
<dbReference type="InterPro" id="IPR009061">
    <property type="entry name" value="DNA-bd_dom_put_sf"/>
</dbReference>
<dbReference type="GO" id="GO:0008168">
    <property type="term" value="F:methyltransferase activity"/>
    <property type="evidence" value="ECO:0007669"/>
    <property type="project" value="UniProtKB-KW"/>
</dbReference>
<dbReference type="PANTHER" id="PTHR30204">
    <property type="entry name" value="REDOX-CYCLING DRUG-SENSING TRANSCRIPTIONAL ACTIVATOR SOXR"/>
    <property type="match status" value="1"/>
</dbReference>
<protein>
    <submittedName>
        <fullName evidence="5">AdoMet-dependent methyltransferase</fullName>
        <ecNumber evidence="5">2.1.1.-</ecNumber>
    </submittedName>
</protein>
<dbReference type="Pfam" id="PF13411">
    <property type="entry name" value="MerR_1"/>
    <property type="match status" value="1"/>
</dbReference>
<keyword evidence="5" id="KW-0489">Methyltransferase</keyword>
<dbReference type="InterPro" id="IPR047057">
    <property type="entry name" value="MerR_fam"/>
</dbReference>
<evidence type="ECO:0000313" key="6">
    <source>
        <dbReference type="Proteomes" id="UP001267290"/>
    </source>
</evidence>
<dbReference type="SUPFAM" id="SSF46955">
    <property type="entry name" value="Putative DNA-binding domain"/>
    <property type="match status" value="1"/>
</dbReference>
<dbReference type="InterPro" id="IPR041698">
    <property type="entry name" value="Methyltransf_25"/>
</dbReference>
<evidence type="ECO:0000256" key="1">
    <source>
        <dbReference type="ARBA" id="ARBA00023015"/>
    </source>
</evidence>
<dbReference type="InterPro" id="IPR000551">
    <property type="entry name" value="MerR-type_HTH_dom"/>
</dbReference>
<comment type="caution">
    <text evidence="5">The sequence shown here is derived from an EMBL/GenBank/DDBJ whole genome shotgun (WGS) entry which is preliminary data.</text>
</comment>
<dbReference type="InterPro" id="IPR029063">
    <property type="entry name" value="SAM-dependent_MTases_sf"/>
</dbReference>
<keyword evidence="1" id="KW-0805">Transcription regulation</keyword>
<evidence type="ECO:0000256" key="2">
    <source>
        <dbReference type="ARBA" id="ARBA00023125"/>
    </source>
</evidence>
<dbReference type="GO" id="GO:0032259">
    <property type="term" value="P:methylation"/>
    <property type="evidence" value="ECO:0007669"/>
    <property type="project" value="UniProtKB-KW"/>
</dbReference>
<evidence type="ECO:0000313" key="5">
    <source>
        <dbReference type="EMBL" id="MDR6552644.1"/>
    </source>
</evidence>
<accession>A0ABU1NZB3</accession>
<keyword evidence="6" id="KW-1185">Reference proteome</keyword>
<gene>
    <name evidence="5" type="ORF">J2736_003851</name>
</gene>
<organism evidence="5 6">
    <name type="scientific">Paenibacillus qinlingensis</name>
    <dbReference type="NCBI Taxonomy" id="1837343"/>
    <lineage>
        <taxon>Bacteria</taxon>
        <taxon>Bacillati</taxon>
        <taxon>Bacillota</taxon>
        <taxon>Bacilli</taxon>
        <taxon>Bacillales</taxon>
        <taxon>Paenibacillaceae</taxon>
        <taxon>Paenibacillus</taxon>
    </lineage>
</organism>
<keyword evidence="2" id="KW-0238">DNA-binding</keyword>
<dbReference type="PANTHER" id="PTHR30204:SF94">
    <property type="entry name" value="HEAVY METAL-DEPENDENT TRANSCRIPTIONAL REGULATOR HI_0293-RELATED"/>
    <property type="match status" value="1"/>
</dbReference>
<evidence type="ECO:0000259" key="4">
    <source>
        <dbReference type="PROSITE" id="PS50937"/>
    </source>
</evidence>
<dbReference type="Pfam" id="PF13649">
    <property type="entry name" value="Methyltransf_25"/>
    <property type="match status" value="1"/>
</dbReference>
<sequence>MKIKEVSDRLKISQRAIRFYEEKGLIAPSKQNDNHYRVFDEEDIWRLQTIIALRESGMVVSDIQKVLSDIEVQGYNQLQYFLELQRSVMFAKWIEMKQIIETTDEMIESLKNNQVLQLDDIYTLAEGSRRLREQRTWEDKWGFDHLASEHDQLVQENQRKYKDYEEALRLIVKWVSPVRGERGLDIGTGTGNLAGRLIVEGVVMAGVDQSIEMLKKCQRKFPEMETKLGNFLALPYLDGKFDFVVSSFAFHHLTDDQKRLAIKEMRRVLKPHGRICIADLMTDSIEGAVGEKGEDYIPLSELVDVFESNGYITKHFKMNELLHIILAVPIR</sequence>
<dbReference type="Gene3D" id="1.10.1660.10">
    <property type="match status" value="1"/>
</dbReference>
<dbReference type="Proteomes" id="UP001267290">
    <property type="component" value="Unassembled WGS sequence"/>
</dbReference>
<dbReference type="PROSITE" id="PS50937">
    <property type="entry name" value="HTH_MERR_2"/>
    <property type="match status" value="1"/>
</dbReference>
<dbReference type="Gene3D" id="3.40.50.150">
    <property type="entry name" value="Vaccinia Virus protein VP39"/>
    <property type="match status" value="1"/>
</dbReference>
<proteinExistence type="predicted"/>
<dbReference type="CDD" id="cd02440">
    <property type="entry name" value="AdoMet_MTases"/>
    <property type="match status" value="1"/>
</dbReference>
<keyword evidence="5" id="KW-0808">Transferase</keyword>
<keyword evidence="3" id="KW-0804">Transcription</keyword>
<dbReference type="EMBL" id="JAVDSB010000007">
    <property type="protein sequence ID" value="MDR6552644.1"/>
    <property type="molecule type" value="Genomic_DNA"/>
</dbReference>
<evidence type="ECO:0000256" key="3">
    <source>
        <dbReference type="ARBA" id="ARBA00023163"/>
    </source>
</evidence>
<name>A0ABU1NZB3_9BACL</name>